<dbReference type="OrthoDB" id="10029243at2759"/>
<feature type="compositionally biased region" description="Low complexity" evidence="5">
    <location>
        <begin position="130"/>
        <end position="155"/>
    </location>
</feature>
<feature type="region of interest" description="Disordered" evidence="5">
    <location>
        <begin position="943"/>
        <end position="1041"/>
    </location>
</feature>
<feature type="compositionally biased region" description="Polar residues" evidence="5">
    <location>
        <begin position="323"/>
        <end position="356"/>
    </location>
</feature>
<feature type="region of interest" description="Disordered" evidence="5">
    <location>
        <begin position="254"/>
        <end position="299"/>
    </location>
</feature>
<reference evidence="7" key="1">
    <citation type="submission" date="2021-04" db="EMBL/GenBank/DDBJ databases">
        <authorList>
            <consortium name="Molecular Ecology Group"/>
        </authorList>
    </citation>
    <scope>NUCLEOTIDE SEQUENCE</scope>
</reference>
<keyword evidence="2" id="KW-0479">Metal-binding</keyword>
<feature type="region of interest" description="Disordered" evidence="5">
    <location>
        <begin position="1380"/>
        <end position="1433"/>
    </location>
</feature>
<feature type="compositionally biased region" description="Polar residues" evidence="5">
    <location>
        <begin position="568"/>
        <end position="584"/>
    </location>
</feature>
<feature type="domain" description="PHD-type" evidence="6">
    <location>
        <begin position="1406"/>
        <end position="1518"/>
    </location>
</feature>
<dbReference type="InterPro" id="IPR034732">
    <property type="entry name" value="EPHD"/>
</dbReference>
<dbReference type="GO" id="GO:0008270">
    <property type="term" value="F:zinc ion binding"/>
    <property type="evidence" value="ECO:0007669"/>
    <property type="project" value="UniProtKB-KW"/>
</dbReference>
<evidence type="ECO:0000313" key="7">
    <source>
        <dbReference type="EMBL" id="CAG5114814.1"/>
    </source>
</evidence>
<feature type="compositionally biased region" description="Polar residues" evidence="5">
    <location>
        <begin position="527"/>
        <end position="545"/>
    </location>
</feature>
<feature type="compositionally biased region" description="Polar residues" evidence="5">
    <location>
        <begin position="277"/>
        <end position="297"/>
    </location>
</feature>
<keyword evidence="1" id="KW-0597">Phosphoprotein</keyword>
<dbReference type="Proteomes" id="UP000678393">
    <property type="component" value="Unassembled WGS sequence"/>
</dbReference>
<comment type="caution">
    <text evidence="7">The sequence shown here is derived from an EMBL/GenBank/DDBJ whole genome shotgun (WGS) entry which is preliminary data.</text>
</comment>
<feature type="region of interest" description="Disordered" evidence="5">
    <location>
        <begin position="826"/>
        <end position="902"/>
    </location>
</feature>
<dbReference type="Gene3D" id="3.30.40.10">
    <property type="entry name" value="Zinc/RING finger domain, C3HC4 (zinc finger)"/>
    <property type="match status" value="1"/>
</dbReference>
<evidence type="ECO:0000256" key="5">
    <source>
        <dbReference type="SAM" id="MobiDB-lite"/>
    </source>
</evidence>
<evidence type="ECO:0000256" key="4">
    <source>
        <dbReference type="ARBA" id="ARBA00022833"/>
    </source>
</evidence>
<feature type="compositionally biased region" description="Basic residues" evidence="5">
    <location>
        <begin position="208"/>
        <end position="219"/>
    </location>
</feature>
<feature type="region of interest" description="Disordered" evidence="5">
    <location>
        <begin position="568"/>
        <end position="597"/>
    </location>
</feature>
<evidence type="ECO:0000259" key="6">
    <source>
        <dbReference type="PROSITE" id="PS51805"/>
    </source>
</evidence>
<feature type="compositionally biased region" description="Basic residues" evidence="5">
    <location>
        <begin position="1209"/>
        <end position="1230"/>
    </location>
</feature>
<sequence>MNHHYPDNYHGYGHTAPSMPNIGYNGGYGDQTAMARMVHPREGYQMSPYQLMQQSGAMYSQGGFMGQQSNNPYTMGSYGNYGMSAMNPSIMMGSRQGDLSRINGGNMGSPYYSPSMPSEAHTTPHHGGLSSQPSSYSHSQANPHMQPQQQQPPHMGIMQNQGHHSITNQPIHGQASQHAHSTGHSMPQGGPHQNSGGYASQSSPHMLPRAHHVPQHPMRHTTTQQNPQEVADNILQMASSYPSNQTVQVPLKSRPAPYHIPRSPHYSMSHGDHPHMSPTSPVASCQASPTPSSASVKSPTPVLVPIPNPIPSPGISGLRSPCNQGMSPCGTQRSPAHMGSTYSGHSQGGPPTQCSSDGLPLHHRMSPSDTLHYSPCGMAPVHSYSPFSVSGSVHRNSSVYSPSCDPNSISCSDLHQHSYTSPASSSPCSSNLSLTGASKHIMAQSTNSHPSVSFLHMDTNPLMSLQKLVMLPETQVIDPKSVVNDTCLSSQHDESPKNGNGPAERLAESSCHSVGFQGHTSSHRSHPQNNYQSFQPENTDAGTSVSSNYLCNSYSDSQAPRHSQYNVVNNYSHRGGSSRNTNPKQGGEAEPSDHEFGNHRVDFNVVEQSACDRSEEKIEETHTPQESAKQESTHLMLSQDENISADNPGLDAVCITDANVEAGDADKDSEMSVMPNILPLEDADINTVIGFRTEKAVEIDSQNSLYSKDRKIGKMKDDTKCLIVQCHSPSVLSEMPIVNNGLSSTTCGNDDDLEQDCGNGVHARIQNALNSLVKAKLASVKKMSQFAHVTPCSIAVGADERAACDRFAFRHNGFCRTLRTSNVVCSGRNRNDSTGNGDSDESLENLSENSFGFSESPQDGNRKKPAKAAKHIDHKKANMNNMTSTVKVGDGGSKRVEPVTSGSGECVSYGHEVVSDDDTCYYEGVDSSDIFINNCSSDESVASAGEVRHGSNSAKEAADATLEEPASLSIPSSASEVQEEEDKTNDEQDTKSPPESDKQSPVTEAVLSSPPPKRLRRSSEQKAQTKWDSSAGSRKSLAGSVNEEDDTIIDLTCDSIQVTTVSACIRPDQTAANSTMRSFRERNKNSTRFRPSILGHRQDGKYPVVVLEKSPIAGTPSAVVKQEKVDHCDPLESSSPLRDQKANAATPVSFKDLVTDKSENQEPEFKSENNDFVITFNNAENDKCIKMDCEEAVEENGVKPSSSFEAISHKNKMHKKKPSRRKAVKSKHKTKAPEKINRDTEVRDSFKSMKFSRTLDLIKSRKKREQQSVGPFIRVVGKQSTPDSVSVFVQPVHESSKGVGSGKHKHSKHRNAHLHSAATTVHMVTNLPTDKAAMISSSRTISNNPWVCAFCGHQSSYGFLGDLYGPYFKESEVPRVEMIAAEESKRTEPGRDQRISDSLGAKLSKETSPPDKRSSRKGKSPLQLRSSEPSPVPPEEVWVHEACAMWAPGVYLIDNKLFGLDEAVRDAEETVCSACKSKGAMIGCLHKGCCMKYHFICAIDKDCFMDEEKLSLLCPKHKVDLKMKKKKDLSFSLCLFSC</sequence>
<feature type="compositionally biased region" description="Low complexity" evidence="5">
    <location>
        <begin position="109"/>
        <end position="118"/>
    </location>
</feature>
<dbReference type="GO" id="GO:0005634">
    <property type="term" value="C:nucleus"/>
    <property type="evidence" value="ECO:0007669"/>
    <property type="project" value="TreeGrafter"/>
</dbReference>
<feature type="compositionally biased region" description="Basic and acidic residues" evidence="5">
    <location>
        <begin position="1382"/>
        <end position="1395"/>
    </location>
</feature>
<dbReference type="InterPro" id="IPR001965">
    <property type="entry name" value="Znf_PHD"/>
</dbReference>
<feature type="compositionally biased region" description="Basic residues" evidence="5">
    <location>
        <begin position="863"/>
        <end position="874"/>
    </location>
</feature>
<evidence type="ECO:0000313" key="8">
    <source>
        <dbReference type="Proteomes" id="UP000678393"/>
    </source>
</evidence>
<dbReference type="SMART" id="SM00249">
    <property type="entry name" value="PHD"/>
    <property type="match status" value="1"/>
</dbReference>
<feature type="region of interest" description="Disordered" evidence="5">
    <location>
        <begin position="487"/>
        <end position="545"/>
    </location>
</feature>
<feature type="compositionally biased region" description="Basic and acidic residues" evidence="5">
    <location>
        <begin position="1403"/>
        <end position="1413"/>
    </location>
</feature>
<name>A0A8S3YE78_9EUPU</name>
<feature type="region of interest" description="Disordered" evidence="5">
    <location>
        <begin position="323"/>
        <end position="366"/>
    </location>
</feature>
<keyword evidence="3" id="KW-0863">Zinc-finger</keyword>
<gene>
    <name evidence="7" type="ORF">CUNI_LOCUS372</name>
</gene>
<dbReference type="InterPro" id="IPR013083">
    <property type="entry name" value="Znf_RING/FYVE/PHD"/>
</dbReference>
<dbReference type="CDD" id="cd15668">
    <property type="entry name" value="ePHD_RAI1_like"/>
    <property type="match status" value="1"/>
</dbReference>
<dbReference type="GO" id="GO:0006357">
    <property type="term" value="P:regulation of transcription by RNA polymerase II"/>
    <property type="evidence" value="ECO:0007669"/>
    <property type="project" value="TreeGrafter"/>
</dbReference>
<feature type="region of interest" description="Disordered" evidence="5">
    <location>
        <begin position="96"/>
        <end position="224"/>
    </location>
</feature>
<feature type="compositionally biased region" description="Basic and acidic residues" evidence="5">
    <location>
        <begin position="985"/>
        <end position="998"/>
    </location>
</feature>
<dbReference type="PANTHER" id="PTHR14955:SF4">
    <property type="entry name" value="PHD-TYPE DOMAIN-CONTAINING PROTEIN"/>
    <property type="match status" value="1"/>
</dbReference>
<protein>
    <recommendedName>
        <fullName evidence="6">PHD-type domain-containing protein</fullName>
    </recommendedName>
</protein>
<accession>A0A8S3YE78</accession>
<organism evidence="7 8">
    <name type="scientific">Candidula unifasciata</name>
    <dbReference type="NCBI Taxonomy" id="100452"/>
    <lineage>
        <taxon>Eukaryota</taxon>
        <taxon>Metazoa</taxon>
        <taxon>Spiralia</taxon>
        <taxon>Lophotrochozoa</taxon>
        <taxon>Mollusca</taxon>
        <taxon>Gastropoda</taxon>
        <taxon>Heterobranchia</taxon>
        <taxon>Euthyneura</taxon>
        <taxon>Panpulmonata</taxon>
        <taxon>Eupulmonata</taxon>
        <taxon>Stylommatophora</taxon>
        <taxon>Helicina</taxon>
        <taxon>Helicoidea</taxon>
        <taxon>Geomitridae</taxon>
        <taxon>Candidula</taxon>
    </lineage>
</organism>
<keyword evidence="8" id="KW-1185">Reference proteome</keyword>
<dbReference type="EMBL" id="CAJHNH020000041">
    <property type="protein sequence ID" value="CAG5114814.1"/>
    <property type="molecule type" value="Genomic_DNA"/>
</dbReference>
<evidence type="ECO:0000256" key="3">
    <source>
        <dbReference type="ARBA" id="ARBA00022771"/>
    </source>
</evidence>
<evidence type="ECO:0000256" key="1">
    <source>
        <dbReference type="ARBA" id="ARBA00022553"/>
    </source>
</evidence>
<dbReference type="Pfam" id="PF13771">
    <property type="entry name" value="zf-HC5HC2H"/>
    <property type="match status" value="1"/>
</dbReference>
<dbReference type="InterPro" id="IPR052440">
    <property type="entry name" value="Trans_Reg/Chrom_Remod"/>
</dbReference>
<feature type="region of interest" description="Disordered" evidence="5">
    <location>
        <begin position="1205"/>
        <end position="1239"/>
    </location>
</feature>
<dbReference type="PANTHER" id="PTHR14955">
    <property type="entry name" value="RETINOIC ACID INDUCED 1/TRANSCRIPTION FACTOR 20"/>
    <property type="match status" value="1"/>
</dbReference>
<feature type="region of interest" description="Disordered" evidence="5">
    <location>
        <begin position="612"/>
        <end position="632"/>
    </location>
</feature>
<feature type="compositionally biased region" description="Polar residues" evidence="5">
    <location>
        <begin position="158"/>
        <end position="204"/>
    </location>
</feature>
<dbReference type="PROSITE" id="PS51805">
    <property type="entry name" value="EPHD"/>
    <property type="match status" value="1"/>
</dbReference>
<proteinExistence type="predicted"/>
<evidence type="ECO:0000256" key="2">
    <source>
        <dbReference type="ARBA" id="ARBA00022723"/>
    </source>
</evidence>
<keyword evidence="4" id="KW-0862">Zinc</keyword>